<dbReference type="InterPro" id="IPR009008">
    <property type="entry name" value="Val/Leu/Ile-tRNA-synth_edit"/>
</dbReference>
<feature type="domain" description="Zinc finger FPG/IleRS-type" evidence="12">
    <location>
        <begin position="906"/>
        <end position="932"/>
    </location>
</feature>
<dbReference type="Gene3D" id="3.90.740.10">
    <property type="entry name" value="Valyl/Leucyl/Isoleucyl-tRNA synthetase, editing domain"/>
    <property type="match status" value="1"/>
</dbReference>
<feature type="binding site" evidence="10">
    <location>
        <position position="579"/>
    </location>
    <ligand>
        <name>L-isoleucyl-5'-AMP</name>
        <dbReference type="ChEBI" id="CHEBI:178002"/>
    </ligand>
</feature>
<feature type="domain" description="Aminoacyl-tRNA synthetase class Ia" evidence="11">
    <location>
        <begin position="29"/>
        <end position="657"/>
    </location>
</feature>
<dbReference type="InterPro" id="IPR002301">
    <property type="entry name" value="Ile-tRNA-ligase"/>
</dbReference>
<reference evidence="14 15" key="1">
    <citation type="submission" date="2021-03" db="EMBL/GenBank/DDBJ databases">
        <title>Genomic and phenotypic characterization of Chloracidobacterium isolates provides evidence for multiple species.</title>
        <authorList>
            <person name="Saini M.K."/>
            <person name="Costas A.M.G."/>
            <person name="Tank M."/>
            <person name="Bryant D.A."/>
        </authorList>
    </citation>
    <scope>NUCLEOTIDE SEQUENCE [LARGE SCALE GENOMIC DNA]</scope>
    <source>
        <strain evidence="14 15">BV2-C</strain>
    </source>
</reference>
<evidence type="ECO:0000256" key="7">
    <source>
        <dbReference type="ARBA" id="ARBA00023146"/>
    </source>
</evidence>
<dbReference type="SUPFAM" id="SSF47323">
    <property type="entry name" value="Anticodon-binding domain of a subclass of class I aminoacyl-tRNA synthetases"/>
    <property type="match status" value="1"/>
</dbReference>
<feature type="short sequence motif" description="'KMSKS' region" evidence="10">
    <location>
        <begin position="620"/>
        <end position="624"/>
    </location>
</feature>
<comment type="catalytic activity">
    <reaction evidence="9 10">
        <text>tRNA(Ile) + L-isoleucine + ATP = L-isoleucyl-tRNA(Ile) + AMP + diphosphate</text>
        <dbReference type="Rhea" id="RHEA:11060"/>
        <dbReference type="Rhea" id="RHEA-COMP:9666"/>
        <dbReference type="Rhea" id="RHEA-COMP:9695"/>
        <dbReference type="ChEBI" id="CHEBI:30616"/>
        <dbReference type="ChEBI" id="CHEBI:33019"/>
        <dbReference type="ChEBI" id="CHEBI:58045"/>
        <dbReference type="ChEBI" id="CHEBI:78442"/>
        <dbReference type="ChEBI" id="CHEBI:78528"/>
        <dbReference type="ChEBI" id="CHEBI:456215"/>
        <dbReference type="EC" id="6.1.1.5"/>
    </reaction>
</comment>
<comment type="similarity">
    <text evidence="1 10">Belongs to the class-I aminoacyl-tRNA synthetase family. IleS type 1 subfamily.</text>
</comment>
<feature type="binding site" evidence="10">
    <location>
        <position position="910"/>
    </location>
    <ligand>
        <name>Zn(2+)</name>
        <dbReference type="ChEBI" id="CHEBI:29105"/>
    </ligand>
</feature>
<evidence type="ECO:0000256" key="9">
    <source>
        <dbReference type="ARBA" id="ARBA00048359"/>
    </source>
</evidence>
<dbReference type="EC" id="6.1.1.5" evidence="10"/>
<protein>
    <recommendedName>
        <fullName evidence="10">Isoleucine--tRNA ligase</fullName>
        <ecNumber evidence="10">6.1.1.5</ecNumber>
    </recommendedName>
    <alternativeName>
        <fullName evidence="10">Isoleucyl-tRNA synthetase</fullName>
        <shortName evidence="10">IleRS</shortName>
    </alternativeName>
</protein>
<evidence type="ECO:0000259" key="13">
    <source>
        <dbReference type="Pfam" id="PF08264"/>
    </source>
</evidence>
<keyword evidence="2 10" id="KW-0963">Cytoplasm</keyword>
<feature type="binding site" evidence="10">
    <location>
        <position position="907"/>
    </location>
    <ligand>
        <name>Zn(2+)</name>
        <dbReference type="ChEBI" id="CHEBI:29105"/>
    </ligand>
</feature>
<dbReference type="Pfam" id="PF08264">
    <property type="entry name" value="Anticodon_1"/>
    <property type="match status" value="1"/>
</dbReference>
<dbReference type="InterPro" id="IPR050081">
    <property type="entry name" value="Ile-tRNA_ligase"/>
</dbReference>
<keyword evidence="4 10" id="KW-0547">Nucleotide-binding</keyword>
<dbReference type="Pfam" id="PF00133">
    <property type="entry name" value="tRNA-synt_1"/>
    <property type="match status" value="1"/>
</dbReference>
<evidence type="ECO:0000256" key="1">
    <source>
        <dbReference type="ARBA" id="ARBA00006887"/>
    </source>
</evidence>
<dbReference type="InterPro" id="IPR023585">
    <property type="entry name" value="Ile-tRNA-ligase_type1"/>
</dbReference>
<evidence type="ECO:0000256" key="6">
    <source>
        <dbReference type="ARBA" id="ARBA00022917"/>
    </source>
</evidence>
<dbReference type="NCBIfam" id="TIGR00392">
    <property type="entry name" value="ileS"/>
    <property type="match status" value="1"/>
</dbReference>
<dbReference type="InterPro" id="IPR001412">
    <property type="entry name" value="aa-tRNA-synth_I_CS"/>
</dbReference>
<evidence type="ECO:0000256" key="2">
    <source>
        <dbReference type="ARBA" id="ARBA00022490"/>
    </source>
</evidence>
<dbReference type="Pfam" id="PF06827">
    <property type="entry name" value="zf-FPG_IleRS"/>
    <property type="match status" value="1"/>
</dbReference>
<proteinExistence type="inferred from homology"/>
<dbReference type="SUPFAM" id="SSF50677">
    <property type="entry name" value="ValRS/IleRS/LeuRS editing domain"/>
    <property type="match status" value="1"/>
</dbReference>
<dbReference type="SUPFAM" id="SSF52374">
    <property type="entry name" value="Nucleotidylyl transferase"/>
    <property type="match status" value="1"/>
</dbReference>
<keyword evidence="7 10" id="KW-0030">Aminoacyl-tRNA synthetase</keyword>
<dbReference type="PANTHER" id="PTHR42765">
    <property type="entry name" value="SOLEUCYL-TRNA SYNTHETASE"/>
    <property type="match status" value="1"/>
</dbReference>
<dbReference type="PANTHER" id="PTHR42765:SF1">
    <property type="entry name" value="ISOLEUCINE--TRNA LIGASE, MITOCHONDRIAL"/>
    <property type="match status" value="1"/>
</dbReference>
<keyword evidence="5 10" id="KW-0067">ATP-binding</keyword>
<evidence type="ECO:0000256" key="4">
    <source>
        <dbReference type="ARBA" id="ARBA00022741"/>
    </source>
</evidence>
<evidence type="ECO:0000259" key="12">
    <source>
        <dbReference type="Pfam" id="PF06827"/>
    </source>
</evidence>
<sequence>MTFDLKKTVNLPSKDLPMKGNLAQTEPQRLKRWLEADVYGKLRQARAGRPVFRLHDGPPYANGRIHMGTAFNKILKDFIVKSRAMMGFDTAYIPGYDCHGLPIETKVVKELEGKLAAKGVALTPLIIRREARSFAEHHINQMNRDFQRLGILGDWNNAYRTMSYDYEADILRTLAAFVRQGSVYRGLRPVHWSLGAQSALAEAELEYKDVVDPSIYVAFPLVTDPAAIAPELAGRDAAVVIWTTTPWTLPANLGISFGPDFDYVAVEIPTAADGDETSRAKTYIVAAKLLPDLAQKFGWTHLRTLATFKGAALDGKSARHPWLDRESRLMVGEHVTLEAGTGAVHTAPGHGMEDFVIGKRYGLEPYCPVDQRGVYTDEVAHFAGQQVFDANPGIIELLRQRGKLVFVEDYPHSYPHCWRTKTPTIFRATPQWFISMDAANLRHRAITEIARVQWLPPWGEERMRNMFINRGDWCISRQRAWGVPIAALRCQSCGTVHATADFMERVAEVFAQEGADAWYVRPATDFIPPGFACEHCGATDFEKEMDILDVWLDSGVSWQTMERAGLATPDEPAADVYIEGSDQYRGWFNSSLVVSLGLRGHAPYRAVITHGYVLDKDREKMSKSQGNVIEPQSLIETGGADLLRLWTASVDYTDDAPISEEILARIGDAYRKLRNTLCYLVNNLSDFDPKTDAVPFAELFEIDRWALVETNELTRRVRTAYEQYAFQAAYTALLNFCTTQLSSIYFDVLKDRLYTYAPKSYERRAAQTALHDIASSLIRLLAPMLAFTADEAWEKLTRNQVGSVHLAEFPAYDPERAQPELRARWETLLGVRSAALKELEQARAAGDLGSSLEAQVNLRAGGRLYEVLADYGAEALSLLLIVSRVTLEQMDADGLSVQVRPAPGVKCERCWHYETTVGEDPAFPTICHRCVRNVRAGWYPSGRSDGTTA</sequence>
<evidence type="ECO:0000259" key="11">
    <source>
        <dbReference type="Pfam" id="PF00133"/>
    </source>
</evidence>
<evidence type="ECO:0000313" key="14">
    <source>
        <dbReference type="EMBL" id="QUW03986.1"/>
    </source>
</evidence>
<feature type="binding site" evidence="10">
    <location>
        <position position="623"/>
    </location>
    <ligand>
        <name>ATP</name>
        <dbReference type="ChEBI" id="CHEBI:30616"/>
    </ligand>
</feature>
<dbReference type="InterPro" id="IPR033708">
    <property type="entry name" value="Anticodon_Ile_BEm"/>
</dbReference>
<dbReference type="GO" id="GO:0004822">
    <property type="term" value="F:isoleucine-tRNA ligase activity"/>
    <property type="evidence" value="ECO:0007669"/>
    <property type="project" value="UniProtKB-EC"/>
</dbReference>
<accession>A0ABX8BAN5</accession>
<keyword evidence="3 10" id="KW-0436">Ligase</keyword>
<evidence type="ECO:0000256" key="8">
    <source>
        <dbReference type="ARBA" id="ARBA00025217"/>
    </source>
</evidence>
<comment type="function">
    <text evidence="8 10">Catalyzes the attachment of isoleucine to tRNA(Ile). As IleRS can inadvertently accommodate and process structurally similar amino acids such as valine, to avoid such errors it has two additional distinct tRNA(Ile)-dependent editing activities. One activity is designated as 'pretransfer' editing and involves the hydrolysis of activated Val-AMP. The other activity is designated 'posttransfer' editing and involves deacylation of mischarged Val-tRNA(Ile).</text>
</comment>
<feature type="domain" description="Methionyl/Valyl/Leucyl/Isoleucyl-tRNA synthetase anticodon-binding" evidence="13">
    <location>
        <begin position="703"/>
        <end position="857"/>
    </location>
</feature>
<gene>
    <name evidence="10 14" type="primary">ileS</name>
    <name evidence="14" type="ORF">J8C06_09030</name>
</gene>
<feature type="short sequence motif" description="'HIGH' region" evidence="10">
    <location>
        <begin position="59"/>
        <end position="69"/>
    </location>
</feature>
<evidence type="ECO:0000256" key="5">
    <source>
        <dbReference type="ARBA" id="ARBA00022840"/>
    </source>
</evidence>
<dbReference type="Proteomes" id="UP000676506">
    <property type="component" value="Chromosome 1"/>
</dbReference>
<dbReference type="Gene3D" id="3.40.50.620">
    <property type="entry name" value="HUPs"/>
    <property type="match status" value="2"/>
</dbReference>
<evidence type="ECO:0000313" key="15">
    <source>
        <dbReference type="Proteomes" id="UP000676506"/>
    </source>
</evidence>
<dbReference type="CDD" id="cd07960">
    <property type="entry name" value="Anticodon_Ia_Ile_BEm"/>
    <property type="match status" value="1"/>
</dbReference>
<dbReference type="HAMAP" id="MF_02002">
    <property type="entry name" value="Ile_tRNA_synth_type1"/>
    <property type="match status" value="1"/>
</dbReference>
<evidence type="ECO:0000256" key="3">
    <source>
        <dbReference type="ARBA" id="ARBA00022598"/>
    </source>
</evidence>
<dbReference type="InterPro" id="IPR010663">
    <property type="entry name" value="Znf_FPG/IleRS"/>
</dbReference>
<name>A0ABX8BAN5_9BACT</name>
<comment type="domain">
    <text evidence="10">IleRS has two distinct active sites: one for aminoacylation and one for editing. The misactivated valine is translocated from the active site to the editing site, which sterically excludes the correctly activated isoleucine. The single editing site contains two valyl binding pockets, one specific for each substrate (Val-AMP or Val-tRNA(Ile)).</text>
</comment>
<keyword evidence="10" id="KW-0862">Zinc</keyword>
<comment type="subcellular location">
    <subcellularLocation>
        <location evidence="10">Cytoplasm</location>
    </subcellularLocation>
</comment>
<evidence type="ECO:0000256" key="10">
    <source>
        <dbReference type="HAMAP-Rule" id="MF_02002"/>
    </source>
</evidence>
<dbReference type="Gene3D" id="1.10.730.20">
    <property type="match status" value="1"/>
</dbReference>
<keyword evidence="10" id="KW-0479">Metal-binding</keyword>
<dbReference type="InterPro" id="IPR014729">
    <property type="entry name" value="Rossmann-like_a/b/a_fold"/>
</dbReference>
<dbReference type="InterPro" id="IPR013155">
    <property type="entry name" value="M/V/L/I-tRNA-synth_anticd-bd"/>
</dbReference>
<comment type="cofactor">
    <cofactor evidence="10">
        <name>Zn(2+)</name>
        <dbReference type="ChEBI" id="CHEBI:29105"/>
    </cofactor>
    <text evidence="10">Binds 1 zinc ion per subunit.</text>
</comment>
<feature type="binding site" evidence="10">
    <location>
        <position position="927"/>
    </location>
    <ligand>
        <name>Zn(2+)</name>
        <dbReference type="ChEBI" id="CHEBI:29105"/>
    </ligand>
</feature>
<comment type="subunit">
    <text evidence="10">Monomer.</text>
</comment>
<dbReference type="InterPro" id="IPR002300">
    <property type="entry name" value="aa-tRNA-synth_Ia"/>
</dbReference>
<dbReference type="EMBL" id="CP072648">
    <property type="protein sequence ID" value="QUW03986.1"/>
    <property type="molecule type" value="Genomic_DNA"/>
</dbReference>
<organism evidence="14 15">
    <name type="scientific">Chloracidobacterium validum</name>
    <dbReference type="NCBI Taxonomy" id="2821543"/>
    <lineage>
        <taxon>Bacteria</taxon>
        <taxon>Pseudomonadati</taxon>
        <taxon>Acidobacteriota</taxon>
        <taxon>Terriglobia</taxon>
        <taxon>Terriglobales</taxon>
        <taxon>Acidobacteriaceae</taxon>
        <taxon>Chloracidobacterium</taxon>
    </lineage>
</organism>
<keyword evidence="6 10" id="KW-0648">Protein biosynthesis</keyword>
<dbReference type="InterPro" id="IPR009080">
    <property type="entry name" value="tRNAsynth_Ia_anticodon-bd"/>
</dbReference>
<keyword evidence="15" id="KW-1185">Reference proteome</keyword>
<dbReference type="PROSITE" id="PS00178">
    <property type="entry name" value="AA_TRNA_LIGASE_I"/>
    <property type="match status" value="1"/>
</dbReference>
<feature type="binding site" evidence="10">
    <location>
        <position position="930"/>
    </location>
    <ligand>
        <name>Zn(2+)</name>
        <dbReference type="ChEBI" id="CHEBI:29105"/>
    </ligand>
</feature>
<dbReference type="PRINTS" id="PR00984">
    <property type="entry name" value="TRNASYNTHILE"/>
</dbReference>